<protein>
    <submittedName>
        <fullName evidence="2">Uncharacterized protein</fullName>
    </submittedName>
</protein>
<sequence length="97" mass="10893">MNNESDSLSPPDKEKQGEEETLQTNSVMEAPVQADYVGAAETEEEVLLLLSTHRVIFTFRVIVLMLLRARLVHEHMPGIGAKPGLIAQRDQQFRGTY</sequence>
<evidence type="ECO:0000313" key="2">
    <source>
        <dbReference type="RefSeq" id="XP_059605788.1"/>
    </source>
</evidence>
<evidence type="ECO:0000256" key="1">
    <source>
        <dbReference type="SAM" id="MobiDB-lite"/>
    </source>
</evidence>
<accession>A0AAJ8BZG0</accession>
<dbReference type="AlphaFoldDB" id="A0AAJ8BZG0"/>
<feature type="region of interest" description="Disordered" evidence="1">
    <location>
        <begin position="1"/>
        <end position="28"/>
    </location>
</feature>
<name>A0AAJ8BZG0_ASPNG</name>
<dbReference type="KEGG" id="ang:An07g06260"/>
<reference evidence="2" key="1">
    <citation type="submission" date="2025-02" db="EMBL/GenBank/DDBJ databases">
        <authorList>
            <consortium name="NCBI Genome Project"/>
        </authorList>
    </citation>
    <scope>NUCLEOTIDE SEQUENCE</scope>
</reference>
<dbReference type="RefSeq" id="XP_059605788.1">
    <property type="nucleotide sequence ID" value="XM_059748521.1"/>
</dbReference>
<proteinExistence type="predicted"/>
<gene>
    <name evidence="2" type="ORF">An07g06260</name>
</gene>
<dbReference type="VEuPathDB" id="FungiDB:An07g06260"/>
<dbReference type="GeneID" id="84591430"/>
<organism evidence="2">
    <name type="scientific">Aspergillus niger</name>
    <dbReference type="NCBI Taxonomy" id="5061"/>
    <lineage>
        <taxon>Eukaryota</taxon>
        <taxon>Fungi</taxon>
        <taxon>Dikarya</taxon>
        <taxon>Ascomycota</taxon>
        <taxon>Pezizomycotina</taxon>
        <taxon>Eurotiomycetes</taxon>
        <taxon>Eurotiomycetidae</taxon>
        <taxon>Eurotiales</taxon>
        <taxon>Aspergillaceae</taxon>
        <taxon>Aspergillus</taxon>
        <taxon>Aspergillus subgen. Circumdati</taxon>
    </lineage>
</organism>
<reference evidence="2" key="2">
    <citation type="submission" date="2025-08" db="UniProtKB">
        <authorList>
            <consortium name="RefSeq"/>
        </authorList>
    </citation>
    <scope>IDENTIFICATION</scope>
</reference>